<evidence type="ECO:0000313" key="4">
    <source>
        <dbReference type="Proteomes" id="UP000604825"/>
    </source>
</evidence>
<proteinExistence type="predicted"/>
<gene>
    <name evidence="3" type="ORF">NCGR_LOCUS28861</name>
</gene>
<dbReference type="InterPro" id="IPR056874">
    <property type="entry name" value="PHD_dom_pln"/>
</dbReference>
<name>A0A811PMU8_9POAL</name>
<dbReference type="OrthoDB" id="1935489at2759"/>
<feature type="domain" description="PHD-type zinc finger plants" evidence="2">
    <location>
        <begin position="26"/>
        <end position="69"/>
    </location>
</feature>
<keyword evidence="4" id="KW-1185">Reference proteome</keyword>
<evidence type="ECO:0000256" key="1">
    <source>
        <dbReference type="SAM" id="MobiDB-lite"/>
    </source>
</evidence>
<comment type="caution">
    <text evidence="3">The sequence shown here is derived from an EMBL/GenBank/DDBJ whole genome shotgun (WGS) entry which is preliminary data.</text>
</comment>
<dbReference type="PANTHER" id="PTHR33779:SF25">
    <property type="entry name" value="ZINC FINGER PHD-TYPE DOMAIN-CONTAINING PROTEIN"/>
    <property type="match status" value="1"/>
</dbReference>
<dbReference type="PANTHER" id="PTHR33779">
    <property type="entry name" value="EXPRESSED PROTEIN"/>
    <property type="match status" value="1"/>
</dbReference>
<evidence type="ECO:0000313" key="3">
    <source>
        <dbReference type="EMBL" id="CAD6243977.1"/>
    </source>
</evidence>
<dbReference type="EMBL" id="CAJGYO010000007">
    <property type="protein sequence ID" value="CAD6243977.1"/>
    <property type="molecule type" value="Genomic_DNA"/>
</dbReference>
<feature type="region of interest" description="Disordered" evidence="1">
    <location>
        <begin position="75"/>
        <end position="113"/>
    </location>
</feature>
<accession>A0A811PMU8</accession>
<sequence>MASPGSDDGVSGGGDGVSAAAAVVCCMCGDHGLPRDLFRCNLCRLRTQHRYCSDLYPSVAGPYRSCNWCLKQGGAARGGDSPSPVKALAAAGAGTKRRINDSRGDDDRDNDESACYGCSRSAFSADPGKPIKKPKKGHERGVRRPEPVVTMVSKKKRREVQPGKPRFKVKVRRYKLLAEVIC</sequence>
<dbReference type="Proteomes" id="UP000604825">
    <property type="component" value="Unassembled WGS sequence"/>
</dbReference>
<dbReference type="AlphaFoldDB" id="A0A811PMU8"/>
<evidence type="ECO:0000259" key="2">
    <source>
        <dbReference type="Pfam" id="PF25054"/>
    </source>
</evidence>
<reference evidence="3" key="1">
    <citation type="submission" date="2020-10" db="EMBL/GenBank/DDBJ databases">
        <authorList>
            <person name="Han B."/>
            <person name="Lu T."/>
            <person name="Zhao Q."/>
            <person name="Huang X."/>
            <person name="Zhao Y."/>
        </authorList>
    </citation>
    <scope>NUCLEOTIDE SEQUENCE</scope>
</reference>
<organism evidence="3 4">
    <name type="scientific">Miscanthus lutarioriparius</name>
    <dbReference type="NCBI Taxonomy" id="422564"/>
    <lineage>
        <taxon>Eukaryota</taxon>
        <taxon>Viridiplantae</taxon>
        <taxon>Streptophyta</taxon>
        <taxon>Embryophyta</taxon>
        <taxon>Tracheophyta</taxon>
        <taxon>Spermatophyta</taxon>
        <taxon>Magnoliopsida</taxon>
        <taxon>Liliopsida</taxon>
        <taxon>Poales</taxon>
        <taxon>Poaceae</taxon>
        <taxon>PACMAD clade</taxon>
        <taxon>Panicoideae</taxon>
        <taxon>Andropogonodae</taxon>
        <taxon>Andropogoneae</taxon>
        <taxon>Saccharinae</taxon>
        <taxon>Miscanthus</taxon>
    </lineage>
</organism>
<feature type="region of interest" description="Disordered" evidence="1">
    <location>
        <begin position="126"/>
        <end position="163"/>
    </location>
</feature>
<dbReference type="Pfam" id="PF25054">
    <property type="entry name" value="PHD_pln"/>
    <property type="match status" value="1"/>
</dbReference>
<protein>
    <recommendedName>
        <fullName evidence="2">PHD-type zinc finger plants domain-containing protein</fullName>
    </recommendedName>
</protein>